<evidence type="ECO:0000313" key="3">
    <source>
        <dbReference type="Proteomes" id="UP000321577"/>
    </source>
</evidence>
<dbReference type="Proteomes" id="UP000321577">
    <property type="component" value="Unassembled WGS sequence"/>
</dbReference>
<feature type="region of interest" description="Disordered" evidence="1">
    <location>
        <begin position="133"/>
        <end position="152"/>
    </location>
</feature>
<evidence type="ECO:0000256" key="1">
    <source>
        <dbReference type="SAM" id="MobiDB-lite"/>
    </source>
</evidence>
<sequence>MTTNNLQALEALSVTLGLPLAFNQDNTCDLVIDEAEVALRGDPASHVLKLSAVIGTLENNESPAGLKMLLKANFQGQGVGGACLSMDHLSEDVVLCQSVDVSHLGPEGVAPVLEKFVNYLEFWQANLARLTADDTDPDSGSGSGDAAGLIRI</sequence>
<dbReference type="GO" id="GO:0030254">
    <property type="term" value="P:protein secretion by the type III secretion system"/>
    <property type="evidence" value="ECO:0007669"/>
    <property type="project" value="InterPro"/>
</dbReference>
<accession>A0A512MD75</accession>
<dbReference type="Pfam" id="PF05932">
    <property type="entry name" value="CesT"/>
    <property type="match status" value="1"/>
</dbReference>
<dbReference type="AlphaFoldDB" id="A0A512MD75"/>
<gene>
    <name evidence="2" type="ORF">BGE01nite_39430</name>
</gene>
<dbReference type="SUPFAM" id="SSF69635">
    <property type="entry name" value="Type III secretory system chaperone-like"/>
    <property type="match status" value="1"/>
</dbReference>
<organism evidence="2 3">
    <name type="scientific">Brevifollis gellanilyticus</name>
    <dbReference type="NCBI Taxonomy" id="748831"/>
    <lineage>
        <taxon>Bacteria</taxon>
        <taxon>Pseudomonadati</taxon>
        <taxon>Verrucomicrobiota</taxon>
        <taxon>Verrucomicrobiia</taxon>
        <taxon>Verrucomicrobiales</taxon>
        <taxon>Verrucomicrobiaceae</taxon>
    </lineage>
</organism>
<protein>
    <recommendedName>
        <fullName evidence="4">Type III secretion system chaperone</fullName>
    </recommendedName>
</protein>
<evidence type="ECO:0008006" key="4">
    <source>
        <dbReference type="Google" id="ProtNLM"/>
    </source>
</evidence>
<comment type="caution">
    <text evidence="2">The sequence shown here is derived from an EMBL/GenBank/DDBJ whole genome shotgun (WGS) entry which is preliminary data.</text>
</comment>
<dbReference type="CDD" id="cd16364">
    <property type="entry name" value="T3SC_I-like"/>
    <property type="match status" value="1"/>
</dbReference>
<name>A0A512MD75_9BACT</name>
<dbReference type="OrthoDB" id="21620at2"/>
<dbReference type="Gene3D" id="3.30.1460.10">
    <property type="match status" value="1"/>
</dbReference>
<proteinExistence type="predicted"/>
<feature type="compositionally biased region" description="Low complexity" evidence="1">
    <location>
        <begin position="138"/>
        <end position="152"/>
    </location>
</feature>
<keyword evidence="3" id="KW-1185">Reference proteome</keyword>
<dbReference type="RefSeq" id="WP_146852804.1">
    <property type="nucleotide sequence ID" value="NZ_BKAG01000033.1"/>
</dbReference>
<dbReference type="EMBL" id="BKAG01000033">
    <property type="protein sequence ID" value="GEP44652.1"/>
    <property type="molecule type" value="Genomic_DNA"/>
</dbReference>
<evidence type="ECO:0000313" key="2">
    <source>
        <dbReference type="EMBL" id="GEP44652.1"/>
    </source>
</evidence>
<reference evidence="2 3" key="1">
    <citation type="submission" date="2019-07" db="EMBL/GenBank/DDBJ databases">
        <title>Whole genome shotgun sequence of Brevifollis gellanilyticus NBRC 108608.</title>
        <authorList>
            <person name="Hosoyama A."/>
            <person name="Uohara A."/>
            <person name="Ohji S."/>
            <person name="Ichikawa N."/>
        </authorList>
    </citation>
    <scope>NUCLEOTIDE SEQUENCE [LARGE SCALE GENOMIC DNA]</scope>
    <source>
        <strain evidence="2 3">NBRC 108608</strain>
    </source>
</reference>
<dbReference type="InterPro" id="IPR010261">
    <property type="entry name" value="Tir_chaperone"/>
</dbReference>